<keyword evidence="3" id="KW-1185">Reference proteome</keyword>
<evidence type="ECO:0000313" key="3">
    <source>
        <dbReference type="Proteomes" id="UP001346869"/>
    </source>
</evidence>
<gene>
    <name evidence="2" type="ORF">PBY51_010304</name>
</gene>
<organism evidence="2 3">
    <name type="scientific">Eleginops maclovinus</name>
    <name type="common">Patagonian blennie</name>
    <name type="synonym">Eleginus maclovinus</name>
    <dbReference type="NCBI Taxonomy" id="56733"/>
    <lineage>
        <taxon>Eukaryota</taxon>
        <taxon>Metazoa</taxon>
        <taxon>Chordata</taxon>
        <taxon>Craniata</taxon>
        <taxon>Vertebrata</taxon>
        <taxon>Euteleostomi</taxon>
        <taxon>Actinopterygii</taxon>
        <taxon>Neopterygii</taxon>
        <taxon>Teleostei</taxon>
        <taxon>Neoteleostei</taxon>
        <taxon>Acanthomorphata</taxon>
        <taxon>Eupercaria</taxon>
        <taxon>Perciformes</taxon>
        <taxon>Notothenioidei</taxon>
        <taxon>Eleginopidae</taxon>
        <taxon>Eleginops</taxon>
    </lineage>
</organism>
<reference evidence="2 3" key="2">
    <citation type="journal article" date="2023" name="Mol. Biol. Evol.">
        <title>Genomics of Secondarily Temperate Adaptation in the Only Non-Antarctic Icefish.</title>
        <authorList>
            <person name="Rivera-Colon A.G."/>
            <person name="Rayamajhi N."/>
            <person name="Minhas B.F."/>
            <person name="Madrigal G."/>
            <person name="Bilyk K.T."/>
            <person name="Yoon V."/>
            <person name="Hune M."/>
            <person name="Gregory S."/>
            <person name="Cheng C.H.C."/>
            <person name="Catchen J.M."/>
        </authorList>
    </citation>
    <scope>NUCLEOTIDE SEQUENCE [LARGE SCALE GENOMIC DNA]</scope>
    <source>
        <strain evidence="2">JMC-PN-2008</strain>
    </source>
</reference>
<dbReference type="Proteomes" id="UP001346869">
    <property type="component" value="Unassembled WGS sequence"/>
</dbReference>
<feature type="region of interest" description="Disordered" evidence="1">
    <location>
        <begin position="1"/>
        <end position="43"/>
    </location>
</feature>
<evidence type="ECO:0000313" key="2">
    <source>
        <dbReference type="EMBL" id="KAK5857035.1"/>
    </source>
</evidence>
<evidence type="ECO:0000256" key="1">
    <source>
        <dbReference type="SAM" id="MobiDB-lite"/>
    </source>
</evidence>
<proteinExistence type="predicted"/>
<feature type="compositionally biased region" description="Polar residues" evidence="1">
    <location>
        <begin position="62"/>
        <end position="71"/>
    </location>
</feature>
<comment type="caution">
    <text evidence="2">The sequence shown here is derived from an EMBL/GenBank/DDBJ whole genome shotgun (WGS) entry which is preliminary data.</text>
</comment>
<name>A0AAN7XCD5_ELEMC</name>
<dbReference type="EMBL" id="JAUZQC010000016">
    <property type="protein sequence ID" value="KAK5857035.1"/>
    <property type="molecule type" value="Genomic_DNA"/>
</dbReference>
<reference evidence="2 3" key="1">
    <citation type="journal article" date="2023" name="Genes (Basel)">
        <title>Chromosome-Level Genome Assembly and Circadian Gene Repertoire of the Patagonia Blennie Eleginops maclovinus-The Closest Ancestral Proxy of Antarctic Cryonotothenioids.</title>
        <authorList>
            <person name="Cheng C.C."/>
            <person name="Rivera-Colon A.G."/>
            <person name="Minhas B.F."/>
            <person name="Wilson L."/>
            <person name="Rayamajhi N."/>
            <person name="Vargas-Chacoff L."/>
            <person name="Catchen J.M."/>
        </authorList>
    </citation>
    <scope>NUCLEOTIDE SEQUENCE [LARGE SCALE GENOMIC DNA]</scope>
    <source>
        <strain evidence="2">JMC-PN-2008</strain>
    </source>
</reference>
<dbReference type="AlphaFoldDB" id="A0AAN7XCD5"/>
<sequence>MRQKEGSRLPPIPLINAFEDTLPSTPKPPSSFLDGPDSSNQQLSYRLQPCLNMVHEIGKQTPVHQLQSPKQTRAPAPPYSSPCLPQSSKTKCAPPPPPSRQNQLSPEPDKDVCVEKATSSTDMCWVQAQGRMGLSTLSRTCRDPACQ</sequence>
<protein>
    <submittedName>
        <fullName evidence="2">Uncharacterized protein</fullName>
    </submittedName>
</protein>
<feature type="region of interest" description="Disordered" evidence="1">
    <location>
        <begin position="61"/>
        <end position="113"/>
    </location>
</feature>
<accession>A0AAN7XCD5</accession>